<dbReference type="RefSeq" id="WP_270055837.1">
    <property type="nucleotide sequence ID" value="NZ_CP115149.1"/>
</dbReference>
<accession>A0ABY7M4L7</accession>
<evidence type="ECO:0000313" key="4">
    <source>
        <dbReference type="Proteomes" id="UP001212803"/>
    </source>
</evidence>
<name>A0ABY7M4L7_9CHLR</name>
<dbReference type="Gene3D" id="3.90.1200.10">
    <property type="match status" value="1"/>
</dbReference>
<dbReference type="SUPFAM" id="SSF56112">
    <property type="entry name" value="Protein kinase-like (PK-like)"/>
    <property type="match status" value="1"/>
</dbReference>
<evidence type="ECO:0000259" key="2">
    <source>
        <dbReference type="Pfam" id="PF01636"/>
    </source>
</evidence>
<protein>
    <submittedName>
        <fullName evidence="3">Phosphotransferase</fullName>
    </submittedName>
</protein>
<dbReference type="EMBL" id="CP115149">
    <property type="protein sequence ID" value="WBL35310.1"/>
    <property type="molecule type" value="Genomic_DNA"/>
</dbReference>
<reference evidence="3 4" key="1">
    <citation type="journal article" date="2023" name="ISME J.">
        <title>Thermophilic Dehalococcoidia with unusual traits shed light on an unexpected past.</title>
        <authorList>
            <person name="Palmer M."/>
            <person name="Covington J.K."/>
            <person name="Zhou E.M."/>
            <person name="Thomas S.C."/>
            <person name="Habib N."/>
            <person name="Seymour C.O."/>
            <person name="Lai D."/>
            <person name="Johnston J."/>
            <person name="Hashimi A."/>
            <person name="Jiao J.Y."/>
            <person name="Muok A.R."/>
            <person name="Liu L."/>
            <person name="Xian W.D."/>
            <person name="Zhi X.Y."/>
            <person name="Li M.M."/>
            <person name="Silva L.P."/>
            <person name="Bowen B.P."/>
            <person name="Louie K."/>
            <person name="Briegel A."/>
            <person name="Pett-Ridge J."/>
            <person name="Weber P.K."/>
            <person name="Tocheva E.I."/>
            <person name="Woyke T."/>
            <person name="Northen T.R."/>
            <person name="Mayali X."/>
            <person name="Li W.J."/>
            <person name="Hedlund B.P."/>
        </authorList>
    </citation>
    <scope>NUCLEOTIDE SEQUENCE [LARGE SCALE GENOMIC DNA]</scope>
    <source>
        <strain evidence="3 4">YIM 72310</strain>
    </source>
</reference>
<keyword evidence="4" id="KW-1185">Reference proteome</keyword>
<dbReference type="InterPro" id="IPR002575">
    <property type="entry name" value="Aminoglycoside_PTrfase"/>
</dbReference>
<dbReference type="PANTHER" id="PTHR21064">
    <property type="entry name" value="AMINOGLYCOSIDE PHOSPHOTRANSFERASE DOMAIN-CONTAINING PROTEIN-RELATED"/>
    <property type="match status" value="1"/>
</dbReference>
<gene>
    <name evidence="3" type="ORF">O0235_11025</name>
</gene>
<evidence type="ECO:0000256" key="1">
    <source>
        <dbReference type="ARBA" id="ARBA00038240"/>
    </source>
</evidence>
<feature type="domain" description="Aminoglycoside phosphotransferase" evidence="2">
    <location>
        <begin position="32"/>
        <end position="248"/>
    </location>
</feature>
<proteinExistence type="inferred from homology"/>
<dbReference type="InterPro" id="IPR050249">
    <property type="entry name" value="Pseudomonas-type_ThrB"/>
</dbReference>
<dbReference type="PANTHER" id="PTHR21064:SF6">
    <property type="entry name" value="AMINOGLYCOSIDE PHOSPHOTRANSFERASE DOMAIN-CONTAINING PROTEIN"/>
    <property type="match status" value="1"/>
</dbReference>
<organism evidence="3 4">
    <name type="scientific">Tepidiforma flava</name>
    <dbReference type="NCBI Taxonomy" id="3004094"/>
    <lineage>
        <taxon>Bacteria</taxon>
        <taxon>Bacillati</taxon>
        <taxon>Chloroflexota</taxon>
        <taxon>Tepidiformia</taxon>
        <taxon>Tepidiformales</taxon>
        <taxon>Tepidiformaceae</taxon>
        <taxon>Tepidiforma</taxon>
    </lineage>
</organism>
<comment type="similarity">
    <text evidence="1">Belongs to the pseudomonas-type ThrB family.</text>
</comment>
<dbReference type="Pfam" id="PF01636">
    <property type="entry name" value="APH"/>
    <property type="match status" value="1"/>
</dbReference>
<dbReference type="InterPro" id="IPR011009">
    <property type="entry name" value="Kinase-like_dom_sf"/>
</dbReference>
<evidence type="ECO:0000313" key="3">
    <source>
        <dbReference type="EMBL" id="WBL35310.1"/>
    </source>
</evidence>
<sequence>MREPPAEVLRAFGLGSEELRPGSPEGRAWLAGRAVLKRRRLPGPEAGLRWEAELREAAARAGWPTARAIPAADGVPAIDSGGWAWTCEERLPGAPRELTTVAAWRIAGRLLGRLHRDLAAADPGIQRPGLGKAWELDVLTDSAGAGTFNRLVAAFGREYPELAAAIRRERYRNLRELARLGYPELPEQPVHGDFSAKNLLWAEGELSGLVDWEFARRDAALCDLAPLLMPFGPLEPHYARALFEGYAAVRPVSNQEFGLLPALVRASLLWWVAVELVRWRLEGGSPERIARTVQVRFPAFERYALELGFLRENVRG</sequence>
<dbReference type="Proteomes" id="UP001212803">
    <property type="component" value="Chromosome"/>
</dbReference>